<accession>A0A143HCX3</accession>
<reference evidence="1 2" key="1">
    <citation type="journal article" date="2016" name="Genome Announc.">
        <title>Whole-Genome Sequence of Rummeliibacillus stabekisii Strain PP9 Isolated from Antarctic Soil.</title>
        <authorList>
            <person name="da Mota F.F."/>
            <person name="Vollu R.E."/>
            <person name="Jurelevicius D."/>
            <person name="Seldin L."/>
        </authorList>
    </citation>
    <scope>NUCLEOTIDE SEQUENCE [LARGE SCALE GENOMIC DNA]</scope>
    <source>
        <strain evidence="1 2">PP9</strain>
    </source>
</reference>
<evidence type="ECO:0000313" key="1">
    <source>
        <dbReference type="EMBL" id="AMW99279.1"/>
    </source>
</evidence>
<proteinExistence type="predicted"/>
<name>A0A143HCX3_9BACL</name>
<gene>
    <name evidence="1" type="ORF">ATY39_07260</name>
</gene>
<dbReference type="EMBL" id="CP014806">
    <property type="protein sequence ID" value="AMW99279.1"/>
    <property type="molecule type" value="Genomic_DNA"/>
</dbReference>
<sequence length="64" mass="7654">MYYLIAVYLEQNKTDMYYSEYDFRRCERIEDGGKKFLISKDKGMIDLTNAYYILIGEGKPEHNV</sequence>
<reference evidence="2" key="2">
    <citation type="submission" date="2016-03" db="EMBL/GenBank/DDBJ databases">
        <authorList>
            <person name="Ploux O."/>
        </authorList>
    </citation>
    <scope>NUCLEOTIDE SEQUENCE [LARGE SCALE GENOMIC DNA]</scope>
    <source>
        <strain evidence="2">PP9</strain>
    </source>
</reference>
<keyword evidence="2" id="KW-1185">Reference proteome</keyword>
<dbReference type="RefSeq" id="WP_066787887.1">
    <property type="nucleotide sequence ID" value="NZ_CP014806.1"/>
</dbReference>
<organism evidence="1 2">
    <name type="scientific">Rummeliibacillus stabekisii</name>
    <dbReference type="NCBI Taxonomy" id="241244"/>
    <lineage>
        <taxon>Bacteria</taxon>
        <taxon>Bacillati</taxon>
        <taxon>Bacillota</taxon>
        <taxon>Bacilli</taxon>
        <taxon>Bacillales</taxon>
        <taxon>Caryophanaceae</taxon>
        <taxon>Rummeliibacillus</taxon>
    </lineage>
</organism>
<dbReference type="Proteomes" id="UP000076021">
    <property type="component" value="Chromosome"/>
</dbReference>
<protein>
    <submittedName>
        <fullName evidence="1">Uncharacterized protein</fullName>
    </submittedName>
</protein>
<dbReference type="KEGG" id="rst:ATY39_07260"/>
<dbReference type="AlphaFoldDB" id="A0A143HCX3"/>
<evidence type="ECO:0000313" key="2">
    <source>
        <dbReference type="Proteomes" id="UP000076021"/>
    </source>
</evidence>